<dbReference type="Proteomes" id="UP000634004">
    <property type="component" value="Unassembled WGS sequence"/>
</dbReference>
<protein>
    <submittedName>
        <fullName evidence="1">Uncharacterized protein</fullName>
    </submittedName>
</protein>
<proteinExistence type="predicted"/>
<dbReference type="EMBL" id="BMZH01000002">
    <property type="protein sequence ID" value="GHA85182.1"/>
    <property type="molecule type" value="Genomic_DNA"/>
</dbReference>
<accession>A0A8J3G1H5</accession>
<organism evidence="1 2">
    <name type="scientific">Algimonas arctica</name>
    <dbReference type="NCBI Taxonomy" id="1479486"/>
    <lineage>
        <taxon>Bacteria</taxon>
        <taxon>Pseudomonadati</taxon>
        <taxon>Pseudomonadota</taxon>
        <taxon>Alphaproteobacteria</taxon>
        <taxon>Maricaulales</taxon>
        <taxon>Robiginitomaculaceae</taxon>
        <taxon>Algimonas</taxon>
    </lineage>
</organism>
<comment type="caution">
    <text evidence="1">The sequence shown here is derived from an EMBL/GenBank/DDBJ whole genome shotgun (WGS) entry which is preliminary data.</text>
</comment>
<name>A0A8J3G1H5_9PROT</name>
<dbReference type="RefSeq" id="WP_189495172.1">
    <property type="nucleotide sequence ID" value="NZ_BMZH01000002.1"/>
</dbReference>
<reference evidence="1" key="1">
    <citation type="journal article" date="2014" name="Int. J. Syst. Evol. Microbiol.">
        <title>Complete genome sequence of Corynebacterium casei LMG S-19264T (=DSM 44701T), isolated from a smear-ripened cheese.</title>
        <authorList>
            <consortium name="US DOE Joint Genome Institute (JGI-PGF)"/>
            <person name="Walter F."/>
            <person name="Albersmeier A."/>
            <person name="Kalinowski J."/>
            <person name="Ruckert C."/>
        </authorList>
    </citation>
    <scope>NUCLEOTIDE SEQUENCE</scope>
    <source>
        <strain evidence="1">KCTC 32513</strain>
    </source>
</reference>
<reference evidence="1" key="2">
    <citation type="submission" date="2020-09" db="EMBL/GenBank/DDBJ databases">
        <authorList>
            <person name="Sun Q."/>
            <person name="Kim S."/>
        </authorList>
    </citation>
    <scope>NUCLEOTIDE SEQUENCE</scope>
    <source>
        <strain evidence="1">KCTC 32513</strain>
    </source>
</reference>
<gene>
    <name evidence="1" type="ORF">GCM10009069_05380</name>
</gene>
<evidence type="ECO:0000313" key="1">
    <source>
        <dbReference type="EMBL" id="GHA85182.1"/>
    </source>
</evidence>
<sequence length="179" mass="19277">MGDHRLLAALRAVTRLIKDIKAGPEVDGLDHRPLPLAALKVAVMAIEATIDDLCWPLSEAAVIIGEALAKEADNGPEDGANTIWVSAEALARAEGVDDYDHPAPDFASLRDLISKVVQRSTGDDIDRNGRWTALTLWKTNGHDPTQAAGIMKIAPIVAEVAENFRLGRPMSRNSLEAIQ</sequence>
<keyword evidence="2" id="KW-1185">Reference proteome</keyword>
<dbReference type="AlphaFoldDB" id="A0A8J3G1H5"/>
<evidence type="ECO:0000313" key="2">
    <source>
        <dbReference type="Proteomes" id="UP000634004"/>
    </source>
</evidence>